<dbReference type="EMBL" id="AP008957">
    <property type="protein sequence ID" value="BAH31849.1"/>
    <property type="molecule type" value="Genomic_DNA"/>
</dbReference>
<dbReference type="SUPFAM" id="SSF51735">
    <property type="entry name" value="NAD(P)-binding Rossmann-fold domains"/>
    <property type="match status" value="1"/>
</dbReference>
<dbReference type="AlphaFoldDB" id="C0ZRU9"/>
<dbReference type="InterPro" id="IPR036291">
    <property type="entry name" value="NAD(P)-bd_dom_sf"/>
</dbReference>
<sequence length="260" mass="26557">MTSRRTAVGKLDGKVALITGAGQGVGQGVAFALAKEGASVAVAGRTESKLVVTCNEITERGGHAEPVLVDIADASSITAAVARTVELFGGVDILINNASLNPLGNVLDLTPERLADGLTSGPVATLRTMQACYPFMKERGGGAIINMVSSVAVRWDAAGYGGYAAVKESVRALSRAAACEWGVDGIRVNAVAPHASSPGLQRWADARPEEAAAFVAGIPLRRIGDCETDIGTAVAFLVGPDAAYLTGATIPLDGGQSRWG</sequence>
<dbReference type="GO" id="GO:0016491">
    <property type="term" value="F:oxidoreductase activity"/>
    <property type="evidence" value="ECO:0007669"/>
    <property type="project" value="UniProtKB-KW"/>
</dbReference>
<dbReference type="PRINTS" id="PR00080">
    <property type="entry name" value="SDRFAMILY"/>
</dbReference>
<accession>C0ZRU9</accession>
<dbReference type="KEGG" id="rer:RER_11410"/>
<dbReference type="FunFam" id="3.40.50.720:FF:000084">
    <property type="entry name" value="Short-chain dehydrogenase reductase"/>
    <property type="match status" value="1"/>
</dbReference>
<dbReference type="CDD" id="cd05233">
    <property type="entry name" value="SDR_c"/>
    <property type="match status" value="1"/>
</dbReference>
<dbReference type="InterPro" id="IPR002347">
    <property type="entry name" value="SDR_fam"/>
</dbReference>
<comment type="similarity">
    <text evidence="1">Belongs to the short-chain dehydrogenases/reductases (SDR) family.</text>
</comment>
<gene>
    <name evidence="3" type="ordered locus">RER_11410</name>
</gene>
<dbReference type="Pfam" id="PF13561">
    <property type="entry name" value="adh_short_C2"/>
    <property type="match status" value="1"/>
</dbReference>
<evidence type="ECO:0000313" key="4">
    <source>
        <dbReference type="Proteomes" id="UP000002204"/>
    </source>
</evidence>
<name>C0ZRU9_RHOE4</name>
<reference evidence="3 4" key="2">
    <citation type="journal article" date="2006" name="Environ. Microbiol.">
        <title>Sequence analysis of three plasmids harboured in Rhodococcus erythropolis strain PR4.</title>
        <authorList>
            <person name="Sekine M."/>
            <person name="Tanikawa S."/>
            <person name="Omata S."/>
            <person name="Saito M."/>
            <person name="Fujisawa T."/>
            <person name="Tsukatani N."/>
            <person name="Tajima T."/>
            <person name="Sekigawa T."/>
            <person name="Kosugi H."/>
            <person name="Matsuo Y."/>
            <person name="Nishiko R."/>
            <person name="Imamura K."/>
            <person name="Ito M."/>
            <person name="Narita H."/>
            <person name="Tago S."/>
            <person name="Fujita N."/>
            <person name="Harayama S."/>
        </authorList>
    </citation>
    <scope>NUCLEOTIDE SEQUENCE [LARGE SCALE GENOMIC DNA]</scope>
    <source>
        <strain evidence="4">PR4 / NBRC 100887</strain>
    </source>
</reference>
<organism evidence="3 4">
    <name type="scientific">Rhodococcus erythropolis (strain PR4 / NBRC 100887)</name>
    <dbReference type="NCBI Taxonomy" id="234621"/>
    <lineage>
        <taxon>Bacteria</taxon>
        <taxon>Bacillati</taxon>
        <taxon>Actinomycetota</taxon>
        <taxon>Actinomycetes</taxon>
        <taxon>Mycobacteriales</taxon>
        <taxon>Nocardiaceae</taxon>
        <taxon>Rhodococcus</taxon>
        <taxon>Rhodococcus erythropolis group</taxon>
    </lineage>
</organism>
<dbReference type="eggNOG" id="COG1028">
    <property type="taxonomic scope" value="Bacteria"/>
</dbReference>
<evidence type="ECO:0000313" key="3">
    <source>
        <dbReference type="EMBL" id="BAH31849.1"/>
    </source>
</evidence>
<dbReference type="Gene3D" id="3.40.50.720">
    <property type="entry name" value="NAD(P)-binding Rossmann-like Domain"/>
    <property type="match status" value="1"/>
</dbReference>
<reference evidence="4" key="1">
    <citation type="submission" date="2005-03" db="EMBL/GenBank/DDBJ databases">
        <title>Comparison of the complete genome sequences of Rhodococcus erythropolis PR4 and Rhodococcus opacus B4.</title>
        <authorList>
            <person name="Takarada H."/>
            <person name="Sekine M."/>
            <person name="Hosoyama A."/>
            <person name="Yamada R."/>
            <person name="Fujisawa T."/>
            <person name="Omata S."/>
            <person name="Shimizu A."/>
            <person name="Tsukatani N."/>
            <person name="Tanikawa S."/>
            <person name="Fujita N."/>
            <person name="Harayama S."/>
        </authorList>
    </citation>
    <scope>NUCLEOTIDE SEQUENCE [LARGE SCALE GENOMIC DNA]</scope>
    <source>
        <strain evidence="4">PR4 / NBRC 100887</strain>
    </source>
</reference>
<dbReference type="PANTHER" id="PTHR43639">
    <property type="entry name" value="OXIDOREDUCTASE, SHORT-CHAIN DEHYDROGENASE/REDUCTASE FAMILY (AFU_ORTHOLOGUE AFUA_5G02870)"/>
    <property type="match status" value="1"/>
</dbReference>
<dbReference type="Proteomes" id="UP000002204">
    <property type="component" value="Chromosome"/>
</dbReference>
<evidence type="ECO:0000256" key="1">
    <source>
        <dbReference type="ARBA" id="ARBA00006484"/>
    </source>
</evidence>
<evidence type="ECO:0000256" key="2">
    <source>
        <dbReference type="ARBA" id="ARBA00023002"/>
    </source>
</evidence>
<dbReference type="PRINTS" id="PR00081">
    <property type="entry name" value="GDHRDH"/>
</dbReference>
<dbReference type="PANTHER" id="PTHR43639:SF1">
    <property type="entry name" value="SHORT-CHAIN DEHYDROGENASE_REDUCTASE FAMILY PROTEIN"/>
    <property type="match status" value="1"/>
</dbReference>
<dbReference type="HOGENOM" id="CLU_010194_1_0_11"/>
<keyword evidence="2" id="KW-0560">Oxidoreductase</keyword>
<protein>
    <submittedName>
        <fullName evidence="3">Putative oxidoreductase</fullName>
    </submittedName>
</protein>
<proteinExistence type="inferred from homology"/>